<comment type="caution">
    <text evidence="2">The sequence shown here is derived from an EMBL/GenBank/DDBJ whole genome shotgun (WGS) entry which is preliminary data.</text>
</comment>
<keyword evidence="1" id="KW-1133">Transmembrane helix</keyword>
<gene>
    <name evidence="2" type="ORF">B0I29_103580</name>
</gene>
<feature type="transmembrane region" description="Helical" evidence="1">
    <location>
        <begin position="45"/>
        <end position="64"/>
    </location>
</feature>
<dbReference type="AlphaFoldDB" id="A0A327ZHC1"/>
<protein>
    <submittedName>
        <fullName evidence="2">Uncharacterized protein</fullName>
    </submittedName>
</protein>
<evidence type="ECO:0000313" key="3">
    <source>
        <dbReference type="Proteomes" id="UP000249341"/>
    </source>
</evidence>
<accession>A0A327ZHC1</accession>
<keyword evidence="1" id="KW-0812">Transmembrane</keyword>
<evidence type="ECO:0000313" key="2">
    <source>
        <dbReference type="EMBL" id="RAK40542.1"/>
    </source>
</evidence>
<dbReference type="RefSeq" id="WP_111648547.1">
    <property type="nucleotide sequence ID" value="NZ_JACHWI010000004.1"/>
</dbReference>
<sequence>MNDEDYGVLLLQPLKAGNPDGPTRIDVAKAMGDGLRARRLRTWSTAMAVTAGMAAIVTAGMLVLTPPRHNDENLPQPVLPADVALPAACTVDTLPVGDATSAGVTGGDPSGTYLVGATEPVFEGDFDLLVWKDGKLVADVEYEGPRVEMKDINGVGEAVGSTNAGTIKPYAYRDGKVRPMKGVGTTIAINDAGMIAGDTEHVTEEPHPQRWSSWDAEPEAMPLPDGITGGAAYDITEDGTILTALFTGSYTSRASTRGAYLWHADGEIEAIGAPEMDIEQPVNVQPIAFRYGWVYAVAGTDEIQSLFRYDPVSKVWQKINDEPYSAQLPAGGPQALGPRPKVYIGKEMFELPTVEKYGDDSFMIESVSEDAQVIAGSNMSGVAADRPVVPIIWRCR</sequence>
<organism evidence="2 3">
    <name type="scientific">Actinoplanes lutulentus</name>
    <dbReference type="NCBI Taxonomy" id="1287878"/>
    <lineage>
        <taxon>Bacteria</taxon>
        <taxon>Bacillati</taxon>
        <taxon>Actinomycetota</taxon>
        <taxon>Actinomycetes</taxon>
        <taxon>Micromonosporales</taxon>
        <taxon>Micromonosporaceae</taxon>
        <taxon>Actinoplanes</taxon>
    </lineage>
</organism>
<dbReference type="Proteomes" id="UP000249341">
    <property type="component" value="Unassembled WGS sequence"/>
</dbReference>
<dbReference type="OrthoDB" id="3365614at2"/>
<name>A0A327ZHC1_9ACTN</name>
<proteinExistence type="predicted"/>
<dbReference type="EMBL" id="QLMJ01000003">
    <property type="protein sequence ID" value="RAK40542.1"/>
    <property type="molecule type" value="Genomic_DNA"/>
</dbReference>
<keyword evidence="1" id="KW-0472">Membrane</keyword>
<reference evidence="2 3" key="1">
    <citation type="submission" date="2018-06" db="EMBL/GenBank/DDBJ databases">
        <title>Genomic Encyclopedia of Type Strains, Phase III (KMG-III): the genomes of soil and plant-associated and newly described type strains.</title>
        <authorList>
            <person name="Whitman W."/>
        </authorList>
    </citation>
    <scope>NUCLEOTIDE SEQUENCE [LARGE SCALE GENOMIC DNA]</scope>
    <source>
        <strain evidence="2 3">CGMCC 4.7090</strain>
    </source>
</reference>
<keyword evidence="3" id="KW-1185">Reference proteome</keyword>
<evidence type="ECO:0000256" key="1">
    <source>
        <dbReference type="SAM" id="Phobius"/>
    </source>
</evidence>